<organism evidence="1 2">
    <name type="scientific">Hohenbuehelia grisea</name>
    <dbReference type="NCBI Taxonomy" id="104357"/>
    <lineage>
        <taxon>Eukaryota</taxon>
        <taxon>Fungi</taxon>
        <taxon>Dikarya</taxon>
        <taxon>Basidiomycota</taxon>
        <taxon>Agaricomycotina</taxon>
        <taxon>Agaricomycetes</taxon>
        <taxon>Agaricomycetidae</taxon>
        <taxon>Agaricales</taxon>
        <taxon>Pleurotineae</taxon>
        <taxon>Pleurotaceae</taxon>
        <taxon>Hohenbuehelia</taxon>
    </lineage>
</organism>
<evidence type="ECO:0000313" key="1">
    <source>
        <dbReference type="EMBL" id="KAL0956642.1"/>
    </source>
</evidence>
<dbReference type="Proteomes" id="UP001556367">
    <property type="component" value="Unassembled WGS sequence"/>
</dbReference>
<dbReference type="EMBL" id="JASNQZ010000006">
    <property type="protein sequence ID" value="KAL0956642.1"/>
    <property type="molecule type" value="Genomic_DNA"/>
</dbReference>
<keyword evidence="2" id="KW-1185">Reference proteome</keyword>
<reference evidence="2" key="1">
    <citation type="submission" date="2024-06" db="EMBL/GenBank/DDBJ databases">
        <title>Multi-omics analyses provide insights into the biosynthesis of the anticancer antibiotic pleurotin in Hohenbuehelia grisea.</title>
        <authorList>
            <person name="Weaver J.A."/>
            <person name="Alberti F."/>
        </authorList>
    </citation>
    <scope>NUCLEOTIDE SEQUENCE [LARGE SCALE GENOMIC DNA]</scope>
    <source>
        <strain evidence="2">T-177</strain>
    </source>
</reference>
<evidence type="ECO:0000313" key="2">
    <source>
        <dbReference type="Proteomes" id="UP001556367"/>
    </source>
</evidence>
<sequence length="189" mass="21509">MQLLPSFYATTQWTPGLTALIRLGCSTPYPDMLEHLIERHIGLQILAKVEEGSPRRTYFDEMSPEMIIHIGSYLADPMDLARFALTGDRVRAVMSSTSSDPLRWPYVEGARLVDPIEPLETNEEDIELWTSSFRAEDSEGSLIIQVGEEPAYAVRKEFDEKIYKVRLGIDEVPLRCSIERRKSDSKSSQ</sequence>
<accession>A0ABR3JMT8</accession>
<gene>
    <name evidence="1" type="ORF">HGRIS_002775</name>
</gene>
<protein>
    <submittedName>
        <fullName evidence="1">Uncharacterized protein</fullName>
    </submittedName>
</protein>
<proteinExistence type="predicted"/>
<comment type="caution">
    <text evidence="1">The sequence shown here is derived from an EMBL/GenBank/DDBJ whole genome shotgun (WGS) entry which is preliminary data.</text>
</comment>
<name>A0ABR3JMT8_9AGAR</name>